<sequence length="330" mass="36929">MTNIYDKINDIDFEVDKVELNDIERAKMKKTAKSYAKKDYKKKLLVSAATVLLFAGLMTPSVRAEVAKFTTDIKVSMMNAFGASPDSYKYVTELNKPVTVGNDSFVIGNIAFEDDKVFINTLRDSDGSVEGMMDDSSDIYKIVIDGQSYVAQGGSGSRGFLEDGKTISDVSVINFDKEFPSYESTDVDLYFTDYNNTNEIISIKANINTVNEDNVVYAKELKLDNGAEIELLKLNSITMTAIIKNLDPDYIYELIGMDKDGNSFTLEPRSGDDNELTFLYNKDISDMSQDQIRDADEIKFIFKAASLDRESANSISGEYENIAEFTYKAE</sequence>
<gene>
    <name evidence="2" type="ORF">AB9Q04_04460</name>
</gene>
<organism evidence="2 3">
    <name type="scientific">Anaerococcus groningensis</name>
    <dbReference type="NCBI Taxonomy" id="3115616"/>
    <lineage>
        <taxon>Bacteria</taxon>
        <taxon>Bacillati</taxon>
        <taxon>Bacillota</taxon>
        <taxon>Tissierellia</taxon>
        <taxon>Tissierellales</taxon>
        <taxon>Peptoniphilaceae</taxon>
        <taxon>Anaerococcus</taxon>
    </lineage>
</organism>
<accession>A0ABW9N0L5</accession>
<reference evidence="2 3" key="1">
    <citation type="journal article" date="2025" name="Anaerobe">
        <title>Description of Anaerococcus kampingiae sp. nov., Anaerococcus groningensis sp. nov., Anaerococcus martiniensis sp. nov., and Anaerococcus cruorum sp. nov., isolated from human clinical specimens.</title>
        <authorList>
            <person name="Boiten K.E."/>
            <person name="Meijer J."/>
            <person name="van Wezel E.M."/>
            <person name="Veloo A.C.M."/>
        </authorList>
    </citation>
    <scope>NUCLEOTIDE SEQUENCE [LARGE SCALE GENOMIC DNA]</scope>
    <source>
        <strain evidence="2 3">ENR1011</strain>
    </source>
</reference>
<evidence type="ECO:0000256" key="1">
    <source>
        <dbReference type="SAM" id="Phobius"/>
    </source>
</evidence>
<comment type="caution">
    <text evidence="2">The sequence shown here is derived from an EMBL/GenBank/DDBJ whole genome shotgun (WGS) entry which is preliminary data.</text>
</comment>
<dbReference type="EMBL" id="JBGMEG010000006">
    <property type="protein sequence ID" value="MFO3717606.1"/>
    <property type="molecule type" value="Genomic_DNA"/>
</dbReference>
<dbReference type="RefSeq" id="WP_410024174.1">
    <property type="nucleotide sequence ID" value="NZ_JBGMEG010000006.1"/>
</dbReference>
<proteinExistence type="predicted"/>
<evidence type="ECO:0000313" key="2">
    <source>
        <dbReference type="EMBL" id="MFO3717606.1"/>
    </source>
</evidence>
<keyword evidence="3" id="KW-1185">Reference proteome</keyword>
<evidence type="ECO:0000313" key="3">
    <source>
        <dbReference type="Proteomes" id="UP001637993"/>
    </source>
</evidence>
<evidence type="ECO:0008006" key="4">
    <source>
        <dbReference type="Google" id="ProtNLM"/>
    </source>
</evidence>
<keyword evidence="1" id="KW-1133">Transmembrane helix</keyword>
<dbReference type="Proteomes" id="UP001637993">
    <property type="component" value="Unassembled WGS sequence"/>
</dbReference>
<name>A0ABW9N0L5_9FIRM</name>
<keyword evidence="1" id="KW-0812">Transmembrane</keyword>
<keyword evidence="1" id="KW-0472">Membrane</keyword>
<feature type="transmembrane region" description="Helical" evidence="1">
    <location>
        <begin position="44"/>
        <end position="62"/>
    </location>
</feature>
<protein>
    <recommendedName>
        <fullName evidence="4">DUF4179 domain-containing protein</fullName>
    </recommendedName>
</protein>